<dbReference type="GO" id="GO:0043186">
    <property type="term" value="C:P granule"/>
    <property type="evidence" value="ECO:0007669"/>
    <property type="project" value="TreeGrafter"/>
</dbReference>
<keyword evidence="1" id="KW-0479">Metal-binding</keyword>
<feature type="domain" description="Tudor" evidence="6">
    <location>
        <begin position="777"/>
        <end position="835"/>
    </location>
</feature>
<dbReference type="SUPFAM" id="SSF63748">
    <property type="entry name" value="Tudor/PWWP/MBT"/>
    <property type="match status" value="3"/>
</dbReference>
<feature type="domain" description="MYND-type" evidence="7">
    <location>
        <begin position="10"/>
        <end position="45"/>
    </location>
</feature>
<evidence type="ECO:0000313" key="9">
    <source>
        <dbReference type="RefSeq" id="XP_023175826.1"/>
    </source>
</evidence>
<dbReference type="InterPro" id="IPR002999">
    <property type="entry name" value="Tudor"/>
</dbReference>
<dbReference type="PANTHER" id="PTHR22948:SF29">
    <property type="entry name" value="FI02030P-RELATED"/>
    <property type="match status" value="1"/>
</dbReference>
<dbReference type="Pfam" id="PF00567">
    <property type="entry name" value="TUDOR"/>
    <property type="match status" value="3"/>
</dbReference>
<dbReference type="PROSITE" id="PS50304">
    <property type="entry name" value="TUDOR"/>
    <property type="match status" value="1"/>
</dbReference>
<evidence type="ECO:0000259" key="7">
    <source>
        <dbReference type="PROSITE" id="PS50865"/>
    </source>
</evidence>
<dbReference type="GeneID" id="111602786"/>
<organism evidence="8 9">
    <name type="scientific">Drosophila hydei</name>
    <name type="common">Fruit fly</name>
    <dbReference type="NCBI Taxonomy" id="7224"/>
    <lineage>
        <taxon>Eukaryota</taxon>
        <taxon>Metazoa</taxon>
        <taxon>Ecdysozoa</taxon>
        <taxon>Arthropoda</taxon>
        <taxon>Hexapoda</taxon>
        <taxon>Insecta</taxon>
        <taxon>Pterygota</taxon>
        <taxon>Neoptera</taxon>
        <taxon>Endopterygota</taxon>
        <taxon>Diptera</taxon>
        <taxon>Brachycera</taxon>
        <taxon>Muscomorpha</taxon>
        <taxon>Ephydroidea</taxon>
        <taxon>Drosophilidae</taxon>
        <taxon>Drosophila</taxon>
    </lineage>
</organism>
<dbReference type="Gene3D" id="6.10.140.2220">
    <property type="match status" value="1"/>
</dbReference>
<reference evidence="9" key="1">
    <citation type="submission" date="2025-08" db="UniProtKB">
        <authorList>
            <consortium name="RefSeq"/>
        </authorList>
    </citation>
    <scope>IDENTIFICATION</scope>
    <source>
        <strain evidence="9">15085-1641.00</strain>
        <tissue evidence="9">Whole body</tissue>
    </source>
</reference>
<dbReference type="InterPro" id="IPR035437">
    <property type="entry name" value="SNase_OB-fold_sf"/>
</dbReference>
<proteinExistence type="predicted"/>
<dbReference type="SUPFAM" id="SSF144232">
    <property type="entry name" value="HIT/MYND zinc finger-like"/>
    <property type="match status" value="1"/>
</dbReference>
<evidence type="ECO:0000259" key="6">
    <source>
        <dbReference type="PROSITE" id="PS50304"/>
    </source>
</evidence>
<dbReference type="CDD" id="cd20379">
    <property type="entry name" value="Tudor_dTUD-like"/>
    <property type="match status" value="1"/>
</dbReference>
<dbReference type="Proteomes" id="UP000504633">
    <property type="component" value="Unplaced"/>
</dbReference>
<keyword evidence="8" id="KW-1185">Reference proteome</keyword>
<keyword evidence="3" id="KW-0862">Zinc</keyword>
<protein>
    <submittedName>
        <fullName evidence="9">Uncharacterized protein LOC111602786 isoform X1</fullName>
    </submittedName>
</protein>
<sequence>MSVDVNNITCAICGISASLMCQRCGEPYCSDVCQRKDWQRHKYVCTMMPPLVNVKSSKQLATYKHDIAADPNENNAMAIKELPSCNDSLSSMVKDLTIVDSNDNKLSLEWRESVMPPVKEFFEGRVTYMENDGPIWVVDVANTESLERLTNNIARSMQHQKSCSIEDVSIGSLVGVAVDHKMYRGEVIDVNVSAECAEVRLIDYGAVVACDLQDIYLPVQRMARYKAYAFRVKLPTNTGVQINKNLTLRLLGSKTIDGIEQVQLKTKMAIPFNLPVELLIMKPEVSVVRILQQNVSLGEPQVALLQINAMKNLNDELNTILSEKSGQQFTEPFREDTRTFFLAARTKHGYRRALLLDFIKQPMLFLVYEMDEGCISLTSEVCRIPNEFLGYPLSVFAVTREEDKTSSLKEQLRQCGPDLSIKFNMDNLAGKDKDKLRTVKAALFANNKQVCAVRVNSFLGLVNQLGHKYWREPIDNNNLVYISHVVNYQEVYISSVQSKQYEDIFKRLEVKCPPLDREILTGDVVLVVSSSRANYRAEITAVENNKFSVRNIDTGSTHHVAGTYLRRPCRFIENLPVSQCRVKIKTICNIPSTAVPPNTAALQILKRLYEHKSELQVKFDDSDSNTVDLLDFTAEPYSLMTRMLPVLFTPVAIELKPAEDLPELTAVNPKPIKPSHDQYTPVTALPPLPPSPPNSPREHQKTSNQVQRHYFNDLKRHLLPLGENMQVLVLHANGLHKTGYVTACFFSSEKEAEEFQDLLNLVAEIGSSDDQLQPGYLPEVGEMCLALFVEDNSWYRGVCKRITGQKALILYCDFGNLEMVSVERIKPITTEVLHGVYATTCFIDGFNKGNNFLNLEHYLSNKNKIICDVLDGPEPNTRVIKIPLLDKILSKELI</sequence>
<dbReference type="PANTHER" id="PTHR22948">
    <property type="entry name" value="TUDOR DOMAIN CONTAINING PROTEIN"/>
    <property type="match status" value="1"/>
</dbReference>
<dbReference type="OrthoDB" id="10023235at2759"/>
<evidence type="ECO:0000256" key="1">
    <source>
        <dbReference type="ARBA" id="ARBA00022723"/>
    </source>
</evidence>
<dbReference type="Gene3D" id="2.30.30.140">
    <property type="match status" value="3"/>
</dbReference>
<evidence type="ECO:0000256" key="2">
    <source>
        <dbReference type="ARBA" id="ARBA00022771"/>
    </source>
</evidence>
<name>A0A6J1M492_DROHY</name>
<dbReference type="PROSITE" id="PS50865">
    <property type="entry name" value="ZF_MYND_2"/>
    <property type="match status" value="1"/>
</dbReference>
<dbReference type="Pfam" id="PF01753">
    <property type="entry name" value="zf-MYND"/>
    <property type="match status" value="1"/>
</dbReference>
<dbReference type="AlphaFoldDB" id="A0A6J1M492"/>
<feature type="compositionally biased region" description="Pro residues" evidence="5">
    <location>
        <begin position="684"/>
        <end position="695"/>
    </location>
</feature>
<evidence type="ECO:0000313" key="8">
    <source>
        <dbReference type="Proteomes" id="UP000504633"/>
    </source>
</evidence>
<feature type="region of interest" description="Disordered" evidence="5">
    <location>
        <begin position="666"/>
        <end position="705"/>
    </location>
</feature>
<dbReference type="OMA" id="DWQRHKY"/>
<evidence type="ECO:0000256" key="5">
    <source>
        <dbReference type="SAM" id="MobiDB-lite"/>
    </source>
</evidence>
<dbReference type="RefSeq" id="XP_023175826.1">
    <property type="nucleotide sequence ID" value="XM_023320058.2"/>
</dbReference>
<dbReference type="GO" id="GO:0030719">
    <property type="term" value="P:P granule organization"/>
    <property type="evidence" value="ECO:0007669"/>
    <property type="project" value="TreeGrafter"/>
</dbReference>
<dbReference type="InterPro" id="IPR002893">
    <property type="entry name" value="Znf_MYND"/>
</dbReference>
<gene>
    <name evidence="9" type="primary">LOC111602786</name>
</gene>
<evidence type="ECO:0000256" key="3">
    <source>
        <dbReference type="ARBA" id="ARBA00022833"/>
    </source>
</evidence>
<dbReference type="Gene3D" id="2.40.50.90">
    <property type="match status" value="2"/>
</dbReference>
<evidence type="ECO:0000256" key="4">
    <source>
        <dbReference type="PROSITE-ProRule" id="PRU00134"/>
    </source>
</evidence>
<accession>A0A6J1M492</accession>
<dbReference type="InterPro" id="IPR050621">
    <property type="entry name" value="Tudor_domain_containing"/>
</dbReference>
<dbReference type="KEGG" id="dhe:111602786"/>
<dbReference type="GO" id="GO:0034587">
    <property type="term" value="P:piRNA processing"/>
    <property type="evidence" value="ECO:0007669"/>
    <property type="project" value="TreeGrafter"/>
</dbReference>
<dbReference type="GO" id="GO:0007283">
    <property type="term" value="P:spermatogenesis"/>
    <property type="evidence" value="ECO:0007669"/>
    <property type="project" value="TreeGrafter"/>
</dbReference>
<dbReference type="GO" id="GO:0008270">
    <property type="term" value="F:zinc ion binding"/>
    <property type="evidence" value="ECO:0007669"/>
    <property type="project" value="UniProtKB-KW"/>
</dbReference>
<keyword evidence="2 4" id="KW-0863">Zinc-finger</keyword>
<dbReference type="SMART" id="SM00333">
    <property type="entry name" value="TUDOR"/>
    <property type="match status" value="3"/>
</dbReference>